<reference evidence="1" key="1">
    <citation type="submission" date="2023-08" db="EMBL/GenBank/DDBJ databases">
        <title>Reference Genome Resource for the Citrus Pathogen Phytophthora citrophthora.</title>
        <authorList>
            <person name="Moller H."/>
            <person name="Coetzee B."/>
            <person name="Rose L.J."/>
            <person name="Van Niekerk J.M."/>
        </authorList>
    </citation>
    <scope>NUCLEOTIDE SEQUENCE</scope>
    <source>
        <strain evidence="1">STE-U-9442</strain>
    </source>
</reference>
<comment type="caution">
    <text evidence="1">The sequence shown here is derived from an EMBL/GenBank/DDBJ whole genome shotgun (WGS) entry which is preliminary data.</text>
</comment>
<dbReference type="Proteomes" id="UP001259832">
    <property type="component" value="Unassembled WGS sequence"/>
</dbReference>
<dbReference type="AlphaFoldDB" id="A0AAD9GLH3"/>
<proteinExistence type="predicted"/>
<organism evidence="1 2">
    <name type="scientific">Phytophthora citrophthora</name>
    <dbReference type="NCBI Taxonomy" id="4793"/>
    <lineage>
        <taxon>Eukaryota</taxon>
        <taxon>Sar</taxon>
        <taxon>Stramenopiles</taxon>
        <taxon>Oomycota</taxon>
        <taxon>Peronosporomycetes</taxon>
        <taxon>Peronosporales</taxon>
        <taxon>Peronosporaceae</taxon>
        <taxon>Phytophthora</taxon>
    </lineage>
</organism>
<sequence>MCGSPQIVEFTTADISELERVIPGFTENQMLVPRVESRDRQNLEAHMRSIDVNRKLAAMLLHLPHQRLAERVYKTVGYLK</sequence>
<gene>
    <name evidence="1" type="ORF">P3T76_008098</name>
</gene>
<dbReference type="EMBL" id="JASMQC010000014">
    <property type="protein sequence ID" value="KAK1940647.1"/>
    <property type="molecule type" value="Genomic_DNA"/>
</dbReference>
<keyword evidence="2" id="KW-1185">Reference proteome</keyword>
<name>A0AAD9GLH3_9STRA</name>
<evidence type="ECO:0000313" key="1">
    <source>
        <dbReference type="EMBL" id="KAK1940647.1"/>
    </source>
</evidence>
<protein>
    <submittedName>
        <fullName evidence="1">Uncharacterized protein</fullName>
    </submittedName>
</protein>
<evidence type="ECO:0000313" key="2">
    <source>
        <dbReference type="Proteomes" id="UP001259832"/>
    </source>
</evidence>
<accession>A0AAD9GLH3</accession>